<dbReference type="PATRIC" id="fig|1160705.3.peg.7613"/>
<proteinExistence type="predicted"/>
<evidence type="ECO:0000313" key="2">
    <source>
        <dbReference type="EMBL" id="ELS51303.1"/>
    </source>
</evidence>
<feature type="region of interest" description="Disordered" evidence="1">
    <location>
        <begin position="51"/>
        <end position="71"/>
    </location>
</feature>
<feature type="region of interest" description="Disordered" evidence="1">
    <location>
        <begin position="1"/>
        <end position="38"/>
    </location>
</feature>
<comment type="caution">
    <text evidence="2">The sequence shown here is derived from an EMBL/GenBank/DDBJ whole genome shotgun (WGS) entry which is preliminary data.</text>
</comment>
<accession>L8P5B1</accession>
<evidence type="ECO:0000313" key="3">
    <source>
        <dbReference type="Proteomes" id="UP000011205"/>
    </source>
</evidence>
<evidence type="ECO:0008006" key="4">
    <source>
        <dbReference type="Google" id="ProtNLM"/>
    </source>
</evidence>
<sequence length="71" mass="7295">MDGTTIHATKPGDDGKPTAAARYTTGDRAGDQPHAPRRLPRLAAFTRLRRPAGAATAVDAGSGTRDLVSPG</sequence>
<dbReference type="EMBL" id="AMLP01000236">
    <property type="protein sequence ID" value="ELS51303.1"/>
    <property type="molecule type" value="Genomic_DNA"/>
</dbReference>
<name>L8P5B1_STRVR</name>
<evidence type="ECO:0000256" key="1">
    <source>
        <dbReference type="SAM" id="MobiDB-lite"/>
    </source>
</evidence>
<dbReference type="Proteomes" id="UP000011205">
    <property type="component" value="Unassembled WGS sequence"/>
</dbReference>
<dbReference type="AlphaFoldDB" id="L8P5B1"/>
<organism evidence="2 3">
    <name type="scientific">Streptomyces viridochromogenes Tue57</name>
    <dbReference type="NCBI Taxonomy" id="1160705"/>
    <lineage>
        <taxon>Bacteria</taxon>
        <taxon>Bacillati</taxon>
        <taxon>Actinomycetota</taxon>
        <taxon>Actinomycetes</taxon>
        <taxon>Kitasatosporales</taxon>
        <taxon>Streptomycetaceae</taxon>
        <taxon>Streptomyces</taxon>
    </lineage>
</organism>
<protein>
    <recommendedName>
        <fullName evidence="4">Transposase</fullName>
    </recommendedName>
</protein>
<gene>
    <name evidence="2" type="ORF">STVIR_7702</name>
</gene>
<reference evidence="2 3" key="1">
    <citation type="journal article" date="2013" name="Genome Announc.">
        <title>Draft Genome Sequence of Streptomyces viridochromogenes Strain Tu57, Producer of Avilamycin.</title>
        <authorList>
            <person name="Gruning B.A."/>
            <person name="Erxleben A."/>
            <person name="Hahnlein A."/>
            <person name="Gunther S."/>
        </authorList>
    </citation>
    <scope>NUCLEOTIDE SEQUENCE [LARGE SCALE GENOMIC DNA]</scope>
    <source>
        <strain evidence="2 3">Tue57</strain>
    </source>
</reference>